<dbReference type="SUPFAM" id="SSF50729">
    <property type="entry name" value="PH domain-like"/>
    <property type="match status" value="1"/>
</dbReference>
<evidence type="ECO:0000259" key="3">
    <source>
        <dbReference type="PROSITE" id="PS50076"/>
    </source>
</evidence>
<dbReference type="SMART" id="SM00271">
    <property type="entry name" value="DnaJ"/>
    <property type="match status" value="1"/>
</dbReference>
<comment type="caution">
    <text evidence="4">The sequence shown here is derived from an EMBL/GenBank/DDBJ whole genome shotgun (WGS) entry which is preliminary data.</text>
</comment>
<sequence>MPAPTEKIVGPSGSAGYYATLDLKFDSTIAEVQKRYKKLALQLHPDKVGEDPVHIDRFQAATTAYQVLSSESAREAYWHMYRMRCYLFQVEHKPGQRLAPFYCFRVRKKDDKGVAQERLLTLDLREGVMQNWKKDKPHRKTELKNIKQVKQVGETTFMIYFKQGRDYRLITETATCCQTYVSVLQAISTQSSWIGDDDSFFPPPCVKKGYVEKQGKSGEWARRWLLLGSTSLLIFRSQECADLVNVVPIDYQTCKASNTPDSIEWTVTTRARRFVFRNSKPALAASWSEAVNTVLKHQPGQRSWLLPPLEGAARGSLLFSAEDIDEALSGTTRLLLDMALENAEETAGVATSGSDEETPPDGNDSTEQPRRNWGVFGSLFGRASLFDGGKLTQRGSMANGKAVADKSRSAKMRTVTPGITPDGASFPAPPLGEASAEAPVIDSEKAAVDNDSPSQSTETSPSPPEKGQLHARIVAGAEDLLPAAVTDTLVEAVGEGTSNATAAAAPEAEAASLPLAMTEANDVSTPLRATDEAAGCGEMHLAIDGVSHLQKDLVSLGSSETIHQMEADPEGGTSTASDERGGSSFQEGIESHVKPGRVSAVSITSTSSMTRQSAAYGSHTPMTEERLAAQRAALVHAEGELERAAKSMRIGKGRRGPMKDDKARAARAQAAEAELVGRAVANHLGQGLHGMVRHHL</sequence>
<dbReference type="InterPro" id="IPR036869">
    <property type="entry name" value="J_dom_sf"/>
</dbReference>
<organism evidence="4 5">
    <name type="scientific">Prymnesium parvum</name>
    <name type="common">Toxic golden alga</name>
    <dbReference type="NCBI Taxonomy" id="97485"/>
    <lineage>
        <taxon>Eukaryota</taxon>
        <taxon>Haptista</taxon>
        <taxon>Haptophyta</taxon>
        <taxon>Prymnesiophyceae</taxon>
        <taxon>Prymnesiales</taxon>
        <taxon>Prymnesiaceae</taxon>
        <taxon>Prymnesium</taxon>
    </lineage>
</organism>
<feature type="domain" description="PH" evidence="2">
    <location>
        <begin position="204"/>
        <end position="296"/>
    </location>
</feature>
<feature type="compositionally biased region" description="Polar residues" evidence="1">
    <location>
        <begin position="601"/>
        <end position="615"/>
    </location>
</feature>
<keyword evidence="5" id="KW-1185">Reference proteome</keyword>
<proteinExistence type="predicted"/>
<evidence type="ECO:0008006" key="6">
    <source>
        <dbReference type="Google" id="ProtNLM"/>
    </source>
</evidence>
<dbReference type="Proteomes" id="UP001515480">
    <property type="component" value="Unassembled WGS sequence"/>
</dbReference>
<dbReference type="EMBL" id="JBGBPQ010000001">
    <property type="protein sequence ID" value="KAL1530026.1"/>
    <property type="molecule type" value="Genomic_DNA"/>
</dbReference>
<evidence type="ECO:0000259" key="2">
    <source>
        <dbReference type="PROSITE" id="PS50003"/>
    </source>
</evidence>
<gene>
    <name evidence="4" type="ORF">AB1Y20_000951</name>
</gene>
<dbReference type="Pfam" id="PF00226">
    <property type="entry name" value="DnaJ"/>
    <property type="match status" value="1"/>
</dbReference>
<dbReference type="Gene3D" id="1.10.287.110">
    <property type="entry name" value="DnaJ domain"/>
    <property type="match status" value="1"/>
</dbReference>
<dbReference type="PROSITE" id="PS50003">
    <property type="entry name" value="PH_DOMAIN"/>
    <property type="match status" value="1"/>
</dbReference>
<feature type="region of interest" description="Disordered" evidence="1">
    <location>
        <begin position="390"/>
        <end position="468"/>
    </location>
</feature>
<dbReference type="SMART" id="SM00233">
    <property type="entry name" value="PH"/>
    <property type="match status" value="2"/>
</dbReference>
<dbReference type="PANTHER" id="PTHR24074">
    <property type="entry name" value="CO-CHAPERONE PROTEIN DJLA"/>
    <property type="match status" value="1"/>
</dbReference>
<dbReference type="InterPro" id="IPR001623">
    <property type="entry name" value="DnaJ_domain"/>
</dbReference>
<feature type="region of interest" description="Disordered" evidence="1">
    <location>
        <begin position="344"/>
        <end position="373"/>
    </location>
</feature>
<dbReference type="InterPro" id="IPR011993">
    <property type="entry name" value="PH-like_dom_sf"/>
</dbReference>
<dbReference type="Gene3D" id="2.30.29.30">
    <property type="entry name" value="Pleckstrin-homology domain (PH domain)/Phosphotyrosine-binding domain (PTB)"/>
    <property type="match status" value="1"/>
</dbReference>
<evidence type="ECO:0000313" key="4">
    <source>
        <dbReference type="EMBL" id="KAL1530026.1"/>
    </source>
</evidence>
<dbReference type="InterPro" id="IPR050817">
    <property type="entry name" value="DjlA_DnaK_co-chaperone"/>
</dbReference>
<dbReference type="PRINTS" id="PR00625">
    <property type="entry name" value="JDOMAIN"/>
</dbReference>
<reference evidence="4 5" key="1">
    <citation type="journal article" date="2024" name="Science">
        <title>Giant polyketide synthase enzymes in the biosynthesis of giant marine polyether toxins.</title>
        <authorList>
            <person name="Fallon T.R."/>
            <person name="Shende V.V."/>
            <person name="Wierzbicki I.H."/>
            <person name="Pendleton A.L."/>
            <person name="Watervoot N.F."/>
            <person name="Auber R.P."/>
            <person name="Gonzalez D.J."/>
            <person name="Wisecaver J.H."/>
            <person name="Moore B.S."/>
        </authorList>
    </citation>
    <scope>NUCLEOTIDE SEQUENCE [LARGE SCALE GENOMIC DNA]</scope>
    <source>
        <strain evidence="4 5">12B1</strain>
    </source>
</reference>
<dbReference type="AlphaFoldDB" id="A0AB34KB79"/>
<dbReference type="InterPro" id="IPR001849">
    <property type="entry name" value="PH_domain"/>
</dbReference>
<feature type="region of interest" description="Disordered" evidence="1">
    <location>
        <begin position="564"/>
        <end position="620"/>
    </location>
</feature>
<dbReference type="SUPFAM" id="SSF46565">
    <property type="entry name" value="Chaperone J-domain"/>
    <property type="match status" value="1"/>
</dbReference>
<dbReference type="CDD" id="cd06257">
    <property type="entry name" value="DnaJ"/>
    <property type="match status" value="1"/>
</dbReference>
<protein>
    <recommendedName>
        <fullName evidence="6">J domain-containing protein</fullName>
    </recommendedName>
</protein>
<accession>A0AB34KB79</accession>
<evidence type="ECO:0000313" key="5">
    <source>
        <dbReference type="Proteomes" id="UP001515480"/>
    </source>
</evidence>
<name>A0AB34KB79_PRYPA</name>
<dbReference type="PROSITE" id="PS50076">
    <property type="entry name" value="DNAJ_2"/>
    <property type="match status" value="1"/>
</dbReference>
<evidence type="ECO:0000256" key="1">
    <source>
        <dbReference type="SAM" id="MobiDB-lite"/>
    </source>
</evidence>
<feature type="domain" description="J" evidence="3">
    <location>
        <begin position="16"/>
        <end position="81"/>
    </location>
</feature>